<name>A0ABV8QLF2_9GAMM</name>
<accession>A0ABV8QLF2</accession>
<organism evidence="1 2">
    <name type="scientific">Marinobacter lacisalsi</name>
    <dbReference type="NCBI Taxonomy" id="475979"/>
    <lineage>
        <taxon>Bacteria</taxon>
        <taxon>Pseudomonadati</taxon>
        <taxon>Pseudomonadota</taxon>
        <taxon>Gammaproteobacteria</taxon>
        <taxon>Pseudomonadales</taxon>
        <taxon>Marinobacteraceae</taxon>
        <taxon>Marinobacter</taxon>
    </lineage>
</organism>
<comment type="caution">
    <text evidence="1">The sequence shown here is derived from an EMBL/GenBank/DDBJ whole genome shotgun (WGS) entry which is preliminary data.</text>
</comment>
<protein>
    <submittedName>
        <fullName evidence="1">Uncharacterized protein</fullName>
    </submittedName>
</protein>
<evidence type="ECO:0000313" key="2">
    <source>
        <dbReference type="Proteomes" id="UP001595798"/>
    </source>
</evidence>
<dbReference type="RefSeq" id="WP_379888560.1">
    <property type="nucleotide sequence ID" value="NZ_JBHSDI010000053.1"/>
</dbReference>
<proteinExistence type="predicted"/>
<sequence>LISEPGDFVGRAKLGTEAGITKVFIEYAKPVLTEGALNWHGSNGFPAVSVHTFLGSGLEVALKFAFLGLAKGIYHLVSPVR</sequence>
<reference evidence="2" key="1">
    <citation type="journal article" date="2019" name="Int. J. Syst. Evol. Microbiol.">
        <title>The Global Catalogue of Microorganisms (GCM) 10K type strain sequencing project: providing services to taxonomists for standard genome sequencing and annotation.</title>
        <authorList>
            <consortium name="The Broad Institute Genomics Platform"/>
            <consortium name="The Broad Institute Genome Sequencing Center for Infectious Disease"/>
            <person name="Wu L."/>
            <person name="Ma J."/>
        </authorList>
    </citation>
    <scope>NUCLEOTIDE SEQUENCE [LARGE SCALE GENOMIC DNA]</scope>
    <source>
        <strain evidence="2">CECT 7297</strain>
    </source>
</reference>
<dbReference type="EMBL" id="JBHSDI010000053">
    <property type="protein sequence ID" value="MFC4260233.1"/>
    <property type="molecule type" value="Genomic_DNA"/>
</dbReference>
<keyword evidence="2" id="KW-1185">Reference proteome</keyword>
<feature type="non-terminal residue" evidence="1">
    <location>
        <position position="1"/>
    </location>
</feature>
<gene>
    <name evidence="1" type="ORF">ACFOZ5_14515</name>
</gene>
<dbReference type="Proteomes" id="UP001595798">
    <property type="component" value="Unassembled WGS sequence"/>
</dbReference>
<evidence type="ECO:0000313" key="1">
    <source>
        <dbReference type="EMBL" id="MFC4260233.1"/>
    </source>
</evidence>